<accession>A0AAD8FKS5</accession>
<keyword evidence="1" id="KW-0472">Membrane</keyword>
<gene>
    <name evidence="2" type="ORF">Bpfe_003474</name>
</gene>
<evidence type="ECO:0000313" key="3">
    <source>
        <dbReference type="Proteomes" id="UP001233172"/>
    </source>
</evidence>
<name>A0AAD8FKS5_BIOPF</name>
<keyword evidence="1" id="KW-1133">Transmembrane helix</keyword>
<keyword evidence="3" id="KW-1185">Reference proteome</keyword>
<evidence type="ECO:0000256" key="1">
    <source>
        <dbReference type="SAM" id="Phobius"/>
    </source>
</evidence>
<keyword evidence="1" id="KW-0812">Transmembrane</keyword>
<dbReference type="AlphaFoldDB" id="A0AAD8FKS5"/>
<comment type="caution">
    <text evidence="2">The sequence shown here is derived from an EMBL/GenBank/DDBJ whole genome shotgun (WGS) entry which is preliminary data.</text>
</comment>
<sequence length="775" mass="88092">MIKVTVCRVFVAVLFFSGNNVSFQLKVKKFTIHAAFKHLLTEDLEVVWLVNGNTVSQCSIKGGCLDDFRDKTKTSLSYNQETGFVSCNVTINNVSRDHFGYWSLKYLGVAGLVYKKNLFECRLYDDQIEQEGGHVGSTKDCNWDGVKPQTSNHLFAIILAIVPLVSFVVLSLITILLYKNCTCEKSSMETCKEASFLFFKMPKTTQCQAKEYDMKDSSLKLMTENAVVCASWSVKYTNTDVIVEVEREATDHVFEIRFRVSASNLSSHNYNAMCLNMLLQMTQVCFLIQQVHSGFQATLKDIKEEDDHSGCTESLDKERQVKNDAYCLLELFLHKRLKSSSVSGLCFILEIWRCCIRLRRTGLKTTILLFNEQLILEAKLTVKASKQIFSKSLIMMCFTKPLSHCNNPWLILLVICKASLASSIDIKPSLNVTTIANFTDDASPVFEGDIFNVNITLEMSPEELKEFNRTGASVALYAVDKNVTVIHTRVPRCNIVNSRATISCSPEYDAYKIFLTFEVSEIYGNQIFQIIVYYKNTYFYGERLRSPLIYSKNYSDSVLFENVNLEIFDEKGEIITAQKKILKNYRIIIVSNMTVRGLQMKTLDKVEIDRSESNSIEWHMFTYLRLWACNGLDDKTLSCVIYKNTITIKLIVQASKELSEKIVRFKLQSNGTNLYMNSVRLPKTEDESVTFNNKSLNNDTHNIIQEGESITFNNKSLNNASHNIIQLGTYASENSALILTIFGACLVGIVVIILLACWCLHKKNIYSTLPTNPDQ</sequence>
<dbReference type="Proteomes" id="UP001233172">
    <property type="component" value="Unassembled WGS sequence"/>
</dbReference>
<dbReference type="EMBL" id="JASAOG010000009">
    <property type="protein sequence ID" value="KAK0066739.1"/>
    <property type="molecule type" value="Genomic_DNA"/>
</dbReference>
<organism evidence="2 3">
    <name type="scientific">Biomphalaria pfeifferi</name>
    <name type="common">Bloodfluke planorb</name>
    <name type="synonym">Freshwater snail</name>
    <dbReference type="NCBI Taxonomy" id="112525"/>
    <lineage>
        <taxon>Eukaryota</taxon>
        <taxon>Metazoa</taxon>
        <taxon>Spiralia</taxon>
        <taxon>Lophotrochozoa</taxon>
        <taxon>Mollusca</taxon>
        <taxon>Gastropoda</taxon>
        <taxon>Heterobranchia</taxon>
        <taxon>Euthyneura</taxon>
        <taxon>Panpulmonata</taxon>
        <taxon>Hygrophila</taxon>
        <taxon>Lymnaeoidea</taxon>
        <taxon>Planorbidae</taxon>
        <taxon>Biomphalaria</taxon>
    </lineage>
</organism>
<proteinExistence type="predicted"/>
<protein>
    <submittedName>
        <fullName evidence="2">Uncharacterized protein</fullName>
    </submittedName>
</protein>
<evidence type="ECO:0000313" key="2">
    <source>
        <dbReference type="EMBL" id="KAK0066739.1"/>
    </source>
</evidence>
<reference evidence="2" key="1">
    <citation type="journal article" date="2023" name="PLoS Negl. Trop. Dis.">
        <title>A genome sequence for Biomphalaria pfeifferi, the major vector snail for the human-infecting parasite Schistosoma mansoni.</title>
        <authorList>
            <person name="Bu L."/>
            <person name="Lu L."/>
            <person name="Laidemitt M.R."/>
            <person name="Zhang S.M."/>
            <person name="Mutuku M."/>
            <person name="Mkoji G."/>
            <person name="Steinauer M."/>
            <person name="Loker E.S."/>
        </authorList>
    </citation>
    <scope>NUCLEOTIDE SEQUENCE</scope>
    <source>
        <strain evidence="2">KasaAsao</strain>
    </source>
</reference>
<reference evidence="2" key="2">
    <citation type="submission" date="2023-04" db="EMBL/GenBank/DDBJ databases">
        <authorList>
            <person name="Bu L."/>
            <person name="Lu L."/>
            <person name="Laidemitt M.R."/>
            <person name="Zhang S.M."/>
            <person name="Mutuku M."/>
            <person name="Mkoji G."/>
            <person name="Steinauer M."/>
            <person name="Loker E.S."/>
        </authorList>
    </citation>
    <scope>NUCLEOTIDE SEQUENCE</scope>
    <source>
        <strain evidence="2">KasaAsao</strain>
        <tissue evidence="2">Whole Snail</tissue>
    </source>
</reference>
<feature type="transmembrane region" description="Helical" evidence="1">
    <location>
        <begin position="154"/>
        <end position="178"/>
    </location>
</feature>
<feature type="transmembrane region" description="Helical" evidence="1">
    <location>
        <begin position="736"/>
        <end position="760"/>
    </location>
</feature>